<dbReference type="GO" id="GO:0002161">
    <property type="term" value="F:aminoacyl-tRNA deacylase activity"/>
    <property type="evidence" value="ECO:0007669"/>
    <property type="project" value="InterPro"/>
</dbReference>
<dbReference type="GO" id="GO:0005737">
    <property type="term" value="C:cytoplasm"/>
    <property type="evidence" value="ECO:0007669"/>
    <property type="project" value="UniProtKB-SubCell"/>
</dbReference>
<dbReference type="FunFam" id="3.40.50.620:FF:000063">
    <property type="entry name" value="Isoleucine--tRNA ligase"/>
    <property type="match status" value="1"/>
</dbReference>
<proteinExistence type="inferred from homology"/>
<evidence type="ECO:0000256" key="6">
    <source>
        <dbReference type="ARBA" id="ARBA00022598"/>
    </source>
</evidence>
<comment type="catalytic activity">
    <reaction evidence="14 15">
        <text>tRNA(Ile) + L-isoleucine + ATP = L-isoleucyl-tRNA(Ile) + AMP + diphosphate</text>
        <dbReference type="Rhea" id="RHEA:11060"/>
        <dbReference type="Rhea" id="RHEA-COMP:9666"/>
        <dbReference type="Rhea" id="RHEA-COMP:9695"/>
        <dbReference type="ChEBI" id="CHEBI:30616"/>
        <dbReference type="ChEBI" id="CHEBI:33019"/>
        <dbReference type="ChEBI" id="CHEBI:58045"/>
        <dbReference type="ChEBI" id="CHEBI:78442"/>
        <dbReference type="ChEBI" id="CHEBI:78528"/>
        <dbReference type="ChEBI" id="CHEBI:456215"/>
        <dbReference type="EC" id="6.1.1.5"/>
    </reaction>
</comment>
<sequence length="966" mass="111688">MQSQNKKSLFAQNEEEVLRMWAEKNIFQKTLEKKSPKGNFVFFEGPPTANGRPGIHHILARSFKDIILRFRTMQGYHVERKAGWDTHGLPVELQVEKELGISGKPEIEKYGVEEFNQKCQESVWKYQDEWEKLTRRIGFWLDLEHPYVTYRNDYIESLWWIFKEIDKRGLVYKGYKVVPQCPRCGTALSSHEVAQGYKNVEDTSVYVKFKVKEQDKTFILSWTTTPWTLPGNVGLAVGSEIVYVKVKHNDEFYILAKTLVEQVLDASTEIVEEFKGQDLEGLEYEPLFPGVLDPQGKKAWFVGTGDFVSTVDGTGIVHTAVMYGEDDFNFGEKYNLPFVHTVDENGHFLPMVKNWAGQFVKNPEVEKGIIEDLKSRGLFLAEEKYAHDYPFCWRCDSPLLYYAKDSWFIKISAVQKDLLKNNEKINWVPDYIKEGRFGEWLSNIRDWAISRQRYWGTPLPIWICEKCDQKEIIGSLEELQKRAGALPKNKDGEVDLHRPFIDNLKFVCSCGGEMKRISDVFDCWYDSGAMPFAQYHYPFENKNLIDKGEQFPADFISEAIDQTRGWFYTLLAVSTLLGQGAPYKNVICLGHIRDKEGKKMSKSKGNVVDPWMIADKFGVDALRMYLFSLNQPGEPKNFDEKEVEEILRKVIMLLGNVMNFYEMYKKDTAQKYVGSPHLLDKWIIAKFFVLIKDMNRDLDCYHVFEASRRLIDFINELSTWYVRRSRERLKGEGEDKENCAATLRFVLENLVKLLAPFMPFVSERFYARLDGKEESVHLDDWPLAQEEKINWEILKEMELARKIVELGLSARAEKTLKVRQPLSAMCIANFQLNEELIKIISEELNIKEVRVVKDFSDLQGENWLIKIEGTLSIALNIKIDEQLKAEGMIREIVRALNQLRKNAGLTIKDQVVMTVETADGELQKVIKDSVDILSAQVLAKEIILGKVGEKGFQGEVEGKEIKVNFS</sequence>
<evidence type="ECO:0000256" key="10">
    <source>
        <dbReference type="ARBA" id="ARBA00022840"/>
    </source>
</evidence>
<feature type="domain" description="Aminoacyl-tRNA synthetase class Ia" evidence="16">
    <location>
        <begin position="17"/>
        <end position="629"/>
    </location>
</feature>
<evidence type="ECO:0000259" key="16">
    <source>
        <dbReference type="Pfam" id="PF00133"/>
    </source>
</evidence>
<keyword evidence="9 15" id="KW-0862">Zinc</keyword>
<dbReference type="InterPro" id="IPR002300">
    <property type="entry name" value="aa-tRNA-synth_Ia"/>
</dbReference>
<evidence type="ECO:0000256" key="11">
    <source>
        <dbReference type="ARBA" id="ARBA00022917"/>
    </source>
</evidence>
<comment type="function">
    <text evidence="13 15">Catalyzes the attachment of isoleucine to tRNA(Ile). As IleRS can inadvertently accommodate and process structurally similar amino acids such as valine, to avoid such errors it has two additional distinct tRNA(Ile)-dependent editing activities. One activity is designated as 'pretransfer' editing and involves the hydrolysis of activated Val-AMP. The other activity is designated 'posttransfer' editing and involves deacylation of mischarged Val-tRNA(Ile).</text>
</comment>
<dbReference type="GO" id="GO:0000049">
    <property type="term" value="F:tRNA binding"/>
    <property type="evidence" value="ECO:0007669"/>
    <property type="project" value="InterPro"/>
</dbReference>
<dbReference type="InterPro" id="IPR009008">
    <property type="entry name" value="Val/Leu/Ile-tRNA-synth_edit"/>
</dbReference>
<keyword evidence="6 15" id="KW-0436">Ligase</keyword>
<dbReference type="Gene3D" id="3.40.50.620">
    <property type="entry name" value="HUPs"/>
    <property type="match status" value="2"/>
</dbReference>
<evidence type="ECO:0000256" key="14">
    <source>
        <dbReference type="ARBA" id="ARBA00048359"/>
    </source>
</evidence>
<dbReference type="GO" id="GO:0005524">
    <property type="term" value="F:ATP binding"/>
    <property type="evidence" value="ECO:0007669"/>
    <property type="project" value="UniProtKB-UniRule"/>
</dbReference>
<dbReference type="CDD" id="cd00818">
    <property type="entry name" value="IleRS_core"/>
    <property type="match status" value="1"/>
</dbReference>
<evidence type="ECO:0000256" key="15">
    <source>
        <dbReference type="HAMAP-Rule" id="MF_02003"/>
    </source>
</evidence>
<feature type="short sequence motif" description="'HIGH' region" evidence="15">
    <location>
        <begin position="47"/>
        <end position="57"/>
    </location>
</feature>
<dbReference type="FunFam" id="3.40.50.620:FF:000075">
    <property type="entry name" value="Isoleucine--tRNA ligase"/>
    <property type="match status" value="1"/>
</dbReference>
<comment type="caution">
    <text evidence="18">The sequence shown here is derived from an EMBL/GenBank/DDBJ whole genome shotgun (WGS) entry which is preliminary data.</text>
</comment>
<protein>
    <recommendedName>
        <fullName evidence="15">Isoleucine--tRNA ligase</fullName>
        <ecNumber evidence="15">6.1.1.5</ecNumber>
    </recommendedName>
    <alternativeName>
        <fullName evidence="15">Isoleucyl-tRNA synthetase</fullName>
        <shortName evidence="15">IleRS</shortName>
    </alternativeName>
</protein>
<dbReference type="InterPro" id="IPR014729">
    <property type="entry name" value="Rossmann-like_a/b/a_fold"/>
</dbReference>
<evidence type="ECO:0000256" key="3">
    <source>
        <dbReference type="ARBA" id="ARBA00007078"/>
    </source>
</evidence>
<comment type="cofactor">
    <cofactor evidence="1 15">
        <name>Zn(2+)</name>
        <dbReference type="ChEBI" id="CHEBI:29105"/>
    </cofactor>
</comment>
<keyword evidence="5 15" id="KW-0963">Cytoplasm</keyword>
<evidence type="ECO:0000313" key="18">
    <source>
        <dbReference type="EMBL" id="KKS57298.1"/>
    </source>
</evidence>
<dbReference type="SUPFAM" id="SSF52374">
    <property type="entry name" value="Nucleotidylyl transferase"/>
    <property type="match status" value="1"/>
</dbReference>
<evidence type="ECO:0000313" key="19">
    <source>
        <dbReference type="Proteomes" id="UP000034837"/>
    </source>
</evidence>
<comment type="subcellular location">
    <subcellularLocation>
        <location evidence="2 15">Cytoplasm</location>
    </subcellularLocation>
</comment>
<keyword evidence="10 15" id="KW-0067">ATP-binding</keyword>
<evidence type="ECO:0000256" key="7">
    <source>
        <dbReference type="ARBA" id="ARBA00022723"/>
    </source>
</evidence>
<dbReference type="NCBIfam" id="TIGR00392">
    <property type="entry name" value="ileS"/>
    <property type="match status" value="1"/>
</dbReference>
<dbReference type="Pfam" id="PF19302">
    <property type="entry name" value="DUF5915"/>
    <property type="match status" value="1"/>
</dbReference>
<evidence type="ECO:0000256" key="9">
    <source>
        <dbReference type="ARBA" id="ARBA00022833"/>
    </source>
</evidence>
<comment type="similarity">
    <text evidence="3 15">Belongs to the class-I aminoacyl-tRNA synthetase family. IleS type 2 subfamily.</text>
</comment>
<comment type="subunit">
    <text evidence="4 15">Monomer.</text>
</comment>
<dbReference type="CDD" id="cd07961">
    <property type="entry name" value="Anticodon_Ia_Ile_ABEc"/>
    <property type="match status" value="1"/>
</dbReference>
<reference evidence="18 19" key="1">
    <citation type="journal article" date="2015" name="Nature">
        <title>rRNA introns, odd ribosomes, and small enigmatic genomes across a large radiation of phyla.</title>
        <authorList>
            <person name="Brown C.T."/>
            <person name="Hug L.A."/>
            <person name="Thomas B.C."/>
            <person name="Sharon I."/>
            <person name="Castelle C.J."/>
            <person name="Singh A."/>
            <person name="Wilkins M.J."/>
            <person name="Williams K.H."/>
            <person name="Banfield J.F."/>
        </authorList>
    </citation>
    <scope>NUCLEOTIDE SEQUENCE [LARGE SCALE GENOMIC DNA]</scope>
</reference>
<dbReference type="Pfam" id="PF08264">
    <property type="entry name" value="Anticodon_1"/>
    <property type="match status" value="1"/>
</dbReference>
<evidence type="ECO:0000256" key="13">
    <source>
        <dbReference type="ARBA" id="ARBA00025217"/>
    </source>
</evidence>
<accession>A0A0G1D5I0</accession>
<dbReference type="Gene3D" id="1.10.730.10">
    <property type="entry name" value="Isoleucyl-tRNA Synthetase, Domain 1"/>
    <property type="match status" value="1"/>
</dbReference>
<feature type="domain" description="Methionyl/Valyl/Leucyl/Isoleucyl-tRNA synthetase anticodon-binding" evidence="17">
    <location>
        <begin position="680"/>
        <end position="824"/>
    </location>
</feature>
<keyword evidence="11 15" id="KW-0648">Protein biosynthesis</keyword>
<evidence type="ECO:0000259" key="17">
    <source>
        <dbReference type="Pfam" id="PF08264"/>
    </source>
</evidence>
<evidence type="ECO:0000256" key="1">
    <source>
        <dbReference type="ARBA" id="ARBA00001947"/>
    </source>
</evidence>
<feature type="binding site" evidence="15">
    <location>
        <position position="602"/>
    </location>
    <ligand>
        <name>ATP</name>
        <dbReference type="ChEBI" id="CHEBI:30616"/>
    </ligand>
</feature>
<dbReference type="InterPro" id="IPR002301">
    <property type="entry name" value="Ile-tRNA-ligase"/>
</dbReference>
<dbReference type="SUPFAM" id="SSF50677">
    <property type="entry name" value="ValRS/IleRS/LeuRS editing domain"/>
    <property type="match status" value="1"/>
</dbReference>
<dbReference type="EC" id="6.1.1.5" evidence="15"/>
<dbReference type="EMBL" id="LCDO01000002">
    <property type="protein sequence ID" value="KKS57298.1"/>
    <property type="molecule type" value="Genomic_DNA"/>
</dbReference>
<dbReference type="HAMAP" id="MF_02003">
    <property type="entry name" value="Ile_tRNA_synth_type2"/>
    <property type="match status" value="1"/>
</dbReference>
<evidence type="ECO:0000256" key="12">
    <source>
        <dbReference type="ARBA" id="ARBA00023146"/>
    </source>
</evidence>
<dbReference type="GO" id="GO:0004822">
    <property type="term" value="F:isoleucine-tRNA ligase activity"/>
    <property type="evidence" value="ECO:0007669"/>
    <property type="project" value="UniProtKB-UniRule"/>
</dbReference>
<keyword evidence="12 15" id="KW-0030">Aminoacyl-tRNA synthetase</keyword>
<dbReference type="AlphaFoldDB" id="A0A0G1D5I0"/>
<dbReference type="Pfam" id="PF00133">
    <property type="entry name" value="tRNA-synt_1"/>
    <property type="match status" value="1"/>
</dbReference>
<gene>
    <name evidence="15" type="primary">ileS</name>
    <name evidence="18" type="ORF">UV20_C0002G0087</name>
</gene>
<dbReference type="InterPro" id="IPR033709">
    <property type="entry name" value="Anticodon_Ile_ABEc"/>
</dbReference>
<name>A0A0G1D5I0_9BACT</name>
<evidence type="ECO:0000256" key="4">
    <source>
        <dbReference type="ARBA" id="ARBA00011245"/>
    </source>
</evidence>
<evidence type="ECO:0000256" key="2">
    <source>
        <dbReference type="ARBA" id="ARBA00004496"/>
    </source>
</evidence>
<dbReference type="PRINTS" id="PR00984">
    <property type="entry name" value="TRNASYNTHILE"/>
</dbReference>
<feature type="short sequence motif" description="'KMSKS' region" evidence="15">
    <location>
        <begin position="599"/>
        <end position="603"/>
    </location>
</feature>
<keyword evidence="8 15" id="KW-0547">Nucleotide-binding</keyword>
<dbReference type="InterPro" id="IPR013155">
    <property type="entry name" value="M/V/L/I-tRNA-synth_anticd-bd"/>
</dbReference>
<dbReference type="GO" id="GO:0008270">
    <property type="term" value="F:zinc ion binding"/>
    <property type="evidence" value="ECO:0007669"/>
    <property type="project" value="UniProtKB-UniRule"/>
</dbReference>
<evidence type="ECO:0000256" key="8">
    <source>
        <dbReference type="ARBA" id="ARBA00022741"/>
    </source>
</evidence>
<dbReference type="InterPro" id="IPR023586">
    <property type="entry name" value="Ile-tRNA-ligase_type2"/>
</dbReference>
<dbReference type="PATRIC" id="fig|1619039.3.peg.379"/>
<dbReference type="SUPFAM" id="SSF47323">
    <property type="entry name" value="Anticodon-binding domain of a subclass of class I aminoacyl-tRNA synthetases"/>
    <property type="match status" value="2"/>
</dbReference>
<dbReference type="InterPro" id="IPR009080">
    <property type="entry name" value="tRNAsynth_Ia_anticodon-bd"/>
</dbReference>
<dbReference type="Proteomes" id="UP000034837">
    <property type="component" value="Unassembled WGS sequence"/>
</dbReference>
<dbReference type="PANTHER" id="PTHR42780:SF1">
    <property type="entry name" value="ISOLEUCINE--TRNA LIGASE, CYTOPLASMIC"/>
    <property type="match status" value="1"/>
</dbReference>
<dbReference type="PANTHER" id="PTHR42780">
    <property type="entry name" value="SOLEUCYL-TRNA SYNTHETASE"/>
    <property type="match status" value="1"/>
</dbReference>
<keyword evidence="7 15" id="KW-0479">Metal-binding</keyword>
<comment type="domain">
    <text evidence="15">IleRS has two distinct active sites: one for aminoacylation and one for editing. The misactivated valine is translocated from the active site to the editing site, which sterically excludes the correctly activated isoleucine. The single editing site contains two valyl binding pockets, one specific for each substrate (Val-AMP or Val-tRNA(Ile)).</text>
</comment>
<evidence type="ECO:0000256" key="5">
    <source>
        <dbReference type="ARBA" id="ARBA00022490"/>
    </source>
</evidence>
<dbReference type="GO" id="GO:0006428">
    <property type="term" value="P:isoleucyl-tRNA aminoacylation"/>
    <property type="evidence" value="ECO:0007669"/>
    <property type="project" value="UniProtKB-UniRule"/>
</dbReference>
<organism evidence="18 19">
    <name type="scientific">Candidatus Magasanikbacteria bacterium GW2011_GWA2_42_32</name>
    <dbReference type="NCBI Taxonomy" id="1619039"/>
    <lineage>
        <taxon>Bacteria</taxon>
        <taxon>Candidatus Magasanikiibacteriota</taxon>
    </lineage>
</organism>